<dbReference type="Proteomes" id="UP000007755">
    <property type="component" value="Unassembled WGS sequence"/>
</dbReference>
<feature type="region of interest" description="Disordered" evidence="1">
    <location>
        <begin position="1"/>
        <end position="21"/>
    </location>
</feature>
<evidence type="ECO:0000313" key="3">
    <source>
        <dbReference type="Proteomes" id="UP000007755"/>
    </source>
</evidence>
<dbReference type="InParanoid" id="F4WSC1"/>
<feature type="compositionally biased region" description="Basic and acidic residues" evidence="1">
    <location>
        <begin position="92"/>
        <end position="118"/>
    </location>
</feature>
<reference evidence="2" key="1">
    <citation type="submission" date="2011-02" db="EMBL/GenBank/DDBJ databases">
        <title>The genome of the leaf-cutting ant Acromyrmex echinatior suggests key adaptations to social evolution and fungus farming.</title>
        <authorList>
            <person name="Nygaard S."/>
            <person name="Zhang G."/>
        </authorList>
    </citation>
    <scope>NUCLEOTIDE SEQUENCE</scope>
</reference>
<accession>F4WSC1</accession>
<dbReference type="EMBL" id="GL888316">
    <property type="protein sequence ID" value="EGI62898.1"/>
    <property type="molecule type" value="Genomic_DNA"/>
</dbReference>
<feature type="region of interest" description="Disordered" evidence="1">
    <location>
        <begin position="62"/>
        <end position="185"/>
    </location>
</feature>
<protein>
    <submittedName>
        <fullName evidence="2">Uncharacterized protein</fullName>
    </submittedName>
</protein>
<feature type="compositionally biased region" description="Low complexity" evidence="1">
    <location>
        <begin position="12"/>
        <end position="21"/>
    </location>
</feature>
<organism evidence="3">
    <name type="scientific">Acromyrmex echinatior</name>
    <name type="common">Panamanian leafcutter ant</name>
    <name type="synonym">Acromyrmex octospinosus echinatior</name>
    <dbReference type="NCBI Taxonomy" id="103372"/>
    <lineage>
        <taxon>Eukaryota</taxon>
        <taxon>Metazoa</taxon>
        <taxon>Ecdysozoa</taxon>
        <taxon>Arthropoda</taxon>
        <taxon>Hexapoda</taxon>
        <taxon>Insecta</taxon>
        <taxon>Pterygota</taxon>
        <taxon>Neoptera</taxon>
        <taxon>Endopterygota</taxon>
        <taxon>Hymenoptera</taxon>
        <taxon>Apocrita</taxon>
        <taxon>Aculeata</taxon>
        <taxon>Formicoidea</taxon>
        <taxon>Formicidae</taxon>
        <taxon>Myrmicinae</taxon>
        <taxon>Acromyrmex</taxon>
    </lineage>
</organism>
<evidence type="ECO:0000256" key="1">
    <source>
        <dbReference type="SAM" id="MobiDB-lite"/>
    </source>
</evidence>
<sequence>MTSSRPTTAPEILPSTTVPLTTLTPTIPTSLVTTMASAMMASATSMTEETKQKILGRLAISATLTSDATSPEEEEEEERPGLGVGRRPLMTDPRKADREPVRHDGEGHSTPQGRREPRIGASRPRGGLKKKIPRSLEFRAPGHATGMTRFPRLAEPLATRQSGAIRPPRGDNEPCVHPGGLAPGT</sequence>
<proteinExistence type="predicted"/>
<dbReference type="AlphaFoldDB" id="F4WSC1"/>
<name>F4WSC1_ACREC</name>
<gene>
    <name evidence="2" type="ORF">G5I_08743</name>
</gene>
<keyword evidence="3" id="KW-1185">Reference proteome</keyword>
<evidence type="ECO:0000313" key="2">
    <source>
        <dbReference type="EMBL" id="EGI62898.1"/>
    </source>
</evidence>